<protein>
    <submittedName>
        <fullName evidence="2">Uncharacterized protein</fullName>
    </submittedName>
</protein>
<proteinExistence type="predicted"/>
<feature type="compositionally biased region" description="Polar residues" evidence="1">
    <location>
        <begin position="118"/>
        <end position="128"/>
    </location>
</feature>
<organism evidence="2 3">
    <name type="scientific">Ilyodon furcidens</name>
    <name type="common">goldbreast splitfin</name>
    <dbReference type="NCBI Taxonomy" id="33524"/>
    <lineage>
        <taxon>Eukaryota</taxon>
        <taxon>Metazoa</taxon>
        <taxon>Chordata</taxon>
        <taxon>Craniata</taxon>
        <taxon>Vertebrata</taxon>
        <taxon>Euteleostomi</taxon>
        <taxon>Actinopterygii</taxon>
        <taxon>Neopterygii</taxon>
        <taxon>Teleostei</taxon>
        <taxon>Neoteleostei</taxon>
        <taxon>Acanthomorphata</taxon>
        <taxon>Ovalentaria</taxon>
        <taxon>Atherinomorphae</taxon>
        <taxon>Cyprinodontiformes</taxon>
        <taxon>Goodeidae</taxon>
        <taxon>Ilyodon</taxon>
    </lineage>
</organism>
<sequence>MFKTSHSLSLVNCIIPPTSNEAHRGSLASEKQLRFSGGAEVACLVWVHICPNKAQYAGKLTLARLKQTKRFWCESPRRRWDSSKAQLPTNRESMKQKRTLPGAARGAPKIFKEHIDSSSRSQTNQNNI</sequence>
<evidence type="ECO:0000256" key="1">
    <source>
        <dbReference type="SAM" id="MobiDB-lite"/>
    </source>
</evidence>
<evidence type="ECO:0000313" key="2">
    <source>
        <dbReference type="EMBL" id="MEQ2221618.1"/>
    </source>
</evidence>
<dbReference type="EMBL" id="JAHRIQ010001676">
    <property type="protein sequence ID" value="MEQ2221618.1"/>
    <property type="molecule type" value="Genomic_DNA"/>
</dbReference>
<name>A0ABV0SQ18_9TELE</name>
<evidence type="ECO:0000313" key="3">
    <source>
        <dbReference type="Proteomes" id="UP001482620"/>
    </source>
</evidence>
<accession>A0ABV0SQ18</accession>
<gene>
    <name evidence="2" type="ORF">ILYODFUR_017650</name>
</gene>
<feature type="region of interest" description="Disordered" evidence="1">
    <location>
        <begin position="80"/>
        <end position="128"/>
    </location>
</feature>
<dbReference type="Proteomes" id="UP001482620">
    <property type="component" value="Unassembled WGS sequence"/>
</dbReference>
<reference evidence="2 3" key="1">
    <citation type="submission" date="2021-06" db="EMBL/GenBank/DDBJ databases">
        <authorList>
            <person name="Palmer J.M."/>
        </authorList>
    </citation>
    <scope>NUCLEOTIDE SEQUENCE [LARGE SCALE GENOMIC DNA]</scope>
    <source>
        <strain evidence="3">if_2019</strain>
        <tissue evidence="2">Muscle</tissue>
    </source>
</reference>
<keyword evidence="3" id="KW-1185">Reference proteome</keyword>
<comment type="caution">
    <text evidence="2">The sequence shown here is derived from an EMBL/GenBank/DDBJ whole genome shotgun (WGS) entry which is preliminary data.</text>
</comment>